<dbReference type="SUPFAM" id="SSF52777">
    <property type="entry name" value="CoA-dependent acyltransferases"/>
    <property type="match status" value="1"/>
</dbReference>
<keyword evidence="6" id="KW-0786">Thiamine pyrophosphate</keyword>
<dbReference type="InterPro" id="IPR011053">
    <property type="entry name" value="Single_hybrid_motif"/>
</dbReference>
<evidence type="ECO:0000256" key="8">
    <source>
        <dbReference type="RuleBase" id="RU003423"/>
    </source>
</evidence>
<comment type="similarity">
    <text evidence="3 8">Belongs to the 2-oxoacid dehydrogenase family.</text>
</comment>
<dbReference type="InterPro" id="IPR001078">
    <property type="entry name" value="2-oxoacid_DH_actylTfrase"/>
</dbReference>
<dbReference type="SUPFAM" id="SSF51230">
    <property type="entry name" value="Single hybrid motif"/>
    <property type="match status" value="1"/>
</dbReference>
<evidence type="ECO:0000256" key="3">
    <source>
        <dbReference type="ARBA" id="ARBA00007317"/>
    </source>
</evidence>
<feature type="domain" description="Transketolase-like pyrimidine-binding" evidence="9">
    <location>
        <begin position="11"/>
        <end position="186"/>
    </location>
</feature>
<dbReference type="GO" id="GO:0016746">
    <property type="term" value="F:acyltransferase activity"/>
    <property type="evidence" value="ECO:0007669"/>
    <property type="project" value="UniProtKB-KW"/>
</dbReference>
<dbReference type="CDD" id="cd06849">
    <property type="entry name" value="lipoyl_domain"/>
    <property type="match status" value="1"/>
</dbReference>
<evidence type="ECO:0000259" key="9">
    <source>
        <dbReference type="SMART" id="SM00861"/>
    </source>
</evidence>
<dbReference type="Pfam" id="PF00198">
    <property type="entry name" value="2-oxoacid_dh"/>
    <property type="match status" value="1"/>
</dbReference>
<keyword evidence="4 8" id="KW-0450">Lipoyl</keyword>
<dbReference type="InterPro" id="IPR023213">
    <property type="entry name" value="CAT-like_dom_sf"/>
</dbReference>
<dbReference type="EC" id="2.3.1.-" evidence="8"/>
<dbReference type="PANTHER" id="PTHR11624">
    <property type="entry name" value="DEHYDROGENASE RELATED"/>
    <property type="match status" value="1"/>
</dbReference>
<keyword evidence="5" id="KW-0560">Oxidoreductase</keyword>
<dbReference type="InterPro" id="IPR009014">
    <property type="entry name" value="Transketo_C/PFOR_II"/>
</dbReference>
<dbReference type="GO" id="GO:0004739">
    <property type="term" value="F:pyruvate dehydrogenase (acetyl-transferring) activity"/>
    <property type="evidence" value="ECO:0007669"/>
    <property type="project" value="InterPro"/>
</dbReference>
<dbReference type="Pfam" id="PF02779">
    <property type="entry name" value="Transket_pyr"/>
    <property type="match status" value="1"/>
</dbReference>
<dbReference type="InterPro" id="IPR029061">
    <property type="entry name" value="THDP-binding"/>
</dbReference>
<accession>A0AB39P1T2</accession>
<dbReference type="InterPro" id="IPR033248">
    <property type="entry name" value="Transketolase_C"/>
</dbReference>
<dbReference type="InterPro" id="IPR005475">
    <property type="entry name" value="Transketolase-like_Pyr-bd"/>
</dbReference>
<dbReference type="RefSeq" id="WP_369230380.1">
    <property type="nucleotide sequence ID" value="NZ_CP163435.1"/>
</dbReference>
<comment type="cofactor">
    <cofactor evidence="2">
        <name>thiamine diphosphate</name>
        <dbReference type="ChEBI" id="CHEBI:58937"/>
    </cofactor>
</comment>
<keyword evidence="8" id="KW-0012">Acyltransferase</keyword>
<dbReference type="PANTHER" id="PTHR11624:SF96">
    <property type="entry name" value="PYRUVATE DEHYDROGENASE E1 COMPONENT SUBUNIT BETA, MITOCHONDRIAL"/>
    <property type="match status" value="1"/>
</dbReference>
<dbReference type="EMBL" id="CP163435">
    <property type="protein sequence ID" value="XDQ24067.1"/>
    <property type="molecule type" value="Genomic_DNA"/>
</dbReference>
<sequence>MTPVAATTVAPRVAENLNRALHRLFDREESLYLLGEDLLDPYGGAFKITKGLSSRFGDRVLTTPLSEGGILGVGGGLALCGNKVIVEVMFGDFLALGFDQLLNFASKSVSMYGQQVPVPLVVRCPVGGNRGYGPTHSQSPQKHFVGIPNLALYELSPFHDAEAVLDAAFNRGAPGILFEDKVLYTRRMYRDQRVDDSFRYQIVGPGPGWAHTFPDGEAGGADFVVIAPGGVAHRALDAARALHEEYGRSVHVVTPAQLYPLDIEPVLPLLADAGRVAVVEESTGGGTWGAEVARMLYERIWSSLRGPVLLLNSADSIIPTAGHLERKVLLGTDDIRAGIRQTAGWEGGSPPPAPLVAPATAPATGSPVTVPQLNNNDTVYLVTDWLVDEGAWVEPDTEIISLETSKAQADIAAPGSGYLRRVAAVGEELAVGDVLGHLLPEPAPRGTPEPVRPVAEDGAPPVAAEHRLDRAQQGTAAVVAKSHREIPAGFTVLKAEVDDALDTLARLSDETGAMLGLAEVVVKAVADAHQEFPRFFGSLVDDRTVALADAPHIGVTVDVEGALYVPVVKHADEQSLVDLADTLMDFRMKAVGKEFAAHELAGGNIAVSWNPDPGVVLVHPIVLWPQLCMVSVGAVAEECRIDAAGVAGMRRFVHVGLAYDHRVINGQDAVLFLTWIKSSLENTAGWEEN</sequence>
<keyword evidence="7" id="KW-0670">Pyruvate</keyword>
<dbReference type="GO" id="GO:0000287">
    <property type="term" value="F:magnesium ion binding"/>
    <property type="evidence" value="ECO:0007669"/>
    <property type="project" value="UniProtKB-ARBA"/>
</dbReference>
<proteinExistence type="inferred from homology"/>
<dbReference type="SUPFAM" id="SSF52922">
    <property type="entry name" value="TK C-terminal domain-like"/>
    <property type="match status" value="1"/>
</dbReference>
<dbReference type="InterPro" id="IPR000089">
    <property type="entry name" value="Biotin_lipoyl"/>
</dbReference>
<dbReference type="Gene3D" id="3.40.50.970">
    <property type="match status" value="1"/>
</dbReference>
<dbReference type="PROSITE" id="PS00189">
    <property type="entry name" value="LIPOYL"/>
    <property type="match status" value="1"/>
</dbReference>
<evidence type="ECO:0000256" key="5">
    <source>
        <dbReference type="ARBA" id="ARBA00023002"/>
    </source>
</evidence>
<reference evidence="10" key="1">
    <citation type="submission" date="2024-07" db="EMBL/GenBank/DDBJ databases">
        <authorList>
            <person name="Yu S.T."/>
        </authorList>
    </citation>
    <scope>NUCLEOTIDE SEQUENCE</scope>
    <source>
        <strain evidence="10">R21</strain>
    </source>
</reference>
<dbReference type="Gene3D" id="3.30.559.10">
    <property type="entry name" value="Chloramphenicol acetyltransferase-like domain"/>
    <property type="match status" value="1"/>
</dbReference>
<dbReference type="Gene3D" id="3.40.50.920">
    <property type="match status" value="1"/>
</dbReference>
<evidence type="ECO:0000313" key="10">
    <source>
        <dbReference type="EMBL" id="XDQ24067.1"/>
    </source>
</evidence>
<evidence type="ECO:0000256" key="2">
    <source>
        <dbReference type="ARBA" id="ARBA00001964"/>
    </source>
</evidence>
<evidence type="ECO:0000256" key="6">
    <source>
        <dbReference type="ARBA" id="ARBA00023052"/>
    </source>
</evidence>
<dbReference type="SUPFAM" id="SSF52518">
    <property type="entry name" value="Thiamin diphosphate-binding fold (THDP-binding)"/>
    <property type="match status" value="1"/>
</dbReference>
<dbReference type="Pfam" id="PF00364">
    <property type="entry name" value="Biotin_lipoyl"/>
    <property type="match status" value="1"/>
</dbReference>
<dbReference type="Pfam" id="PF02780">
    <property type="entry name" value="Transketolase_C"/>
    <property type="match status" value="1"/>
</dbReference>
<dbReference type="InterPro" id="IPR003016">
    <property type="entry name" value="2-oxoA_DH_lipoyl-BS"/>
</dbReference>
<dbReference type="GO" id="GO:0006086">
    <property type="term" value="P:pyruvate decarboxylation to acetyl-CoA"/>
    <property type="evidence" value="ECO:0007669"/>
    <property type="project" value="InterPro"/>
</dbReference>
<gene>
    <name evidence="10" type="ORF">AB5J56_04835</name>
</gene>
<evidence type="ECO:0000256" key="1">
    <source>
        <dbReference type="ARBA" id="ARBA00001938"/>
    </source>
</evidence>
<evidence type="ECO:0000256" key="7">
    <source>
        <dbReference type="ARBA" id="ARBA00023317"/>
    </source>
</evidence>
<organism evidence="10">
    <name type="scientific">Streptomyces sp. R21</name>
    <dbReference type="NCBI Taxonomy" id="3238627"/>
    <lineage>
        <taxon>Bacteria</taxon>
        <taxon>Bacillati</taxon>
        <taxon>Actinomycetota</taxon>
        <taxon>Actinomycetes</taxon>
        <taxon>Kitasatosporales</taxon>
        <taxon>Streptomycetaceae</taxon>
        <taxon>Streptomyces</taxon>
    </lineage>
</organism>
<dbReference type="AlphaFoldDB" id="A0AB39P1T2"/>
<keyword evidence="8" id="KW-0808">Transferase</keyword>
<dbReference type="Gene3D" id="2.40.50.100">
    <property type="match status" value="1"/>
</dbReference>
<name>A0AB39P1T2_9ACTN</name>
<protein>
    <recommendedName>
        <fullName evidence="8">Dihydrolipoamide acetyltransferase component of pyruvate dehydrogenase complex</fullName>
        <ecNumber evidence="8">2.3.1.-</ecNumber>
    </recommendedName>
</protein>
<comment type="cofactor">
    <cofactor evidence="1 8">
        <name>(R)-lipoate</name>
        <dbReference type="ChEBI" id="CHEBI:83088"/>
    </cofactor>
</comment>
<dbReference type="InterPro" id="IPR027110">
    <property type="entry name" value="PDHB_mito-type"/>
</dbReference>
<dbReference type="SMART" id="SM00861">
    <property type="entry name" value="Transket_pyr"/>
    <property type="match status" value="1"/>
</dbReference>
<evidence type="ECO:0000256" key="4">
    <source>
        <dbReference type="ARBA" id="ARBA00022823"/>
    </source>
</evidence>